<dbReference type="InterPro" id="IPR029062">
    <property type="entry name" value="Class_I_gatase-like"/>
</dbReference>
<keyword evidence="2" id="KW-1185">Reference proteome</keyword>
<gene>
    <name evidence="3" type="primary">LOC103506956</name>
</gene>
<dbReference type="STRING" id="121845.A0A1S3CX43"/>
<dbReference type="RefSeq" id="XP_008469608.1">
    <property type="nucleotide sequence ID" value="XM_008471386.3"/>
</dbReference>
<dbReference type="InterPro" id="IPR002818">
    <property type="entry name" value="DJ-1/PfpI"/>
</dbReference>
<dbReference type="Pfam" id="PF01965">
    <property type="entry name" value="DJ-1_PfpI"/>
    <property type="match status" value="1"/>
</dbReference>
<evidence type="ECO:0000313" key="2">
    <source>
        <dbReference type="Proteomes" id="UP000079169"/>
    </source>
</evidence>
<proteinExistence type="predicted"/>
<dbReference type="GO" id="GO:0005634">
    <property type="term" value="C:nucleus"/>
    <property type="evidence" value="ECO:0007669"/>
    <property type="project" value="TreeGrafter"/>
</dbReference>
<dbReference type="KEGG" id="dci:103506956"/>
<accession>A0A1S3CX43</accession>
<name>A0A1S3CX43_DIACI</name>
<dbReference type="GO" id="GO:1903189">
    <property type="term" value="P:glyoxal metabolic process"/>
    <property type="evidence" value="ECO:0007669"/>
    <property type="project" value="TreeGrafter"/>
</dbReference>
<reference evidence="3" key="1">
    <citation type="submission" date="2025-08" db="UniProtKB">
        <authorList>
            <consortium name="RefSeq"/>
        </authorList>
    </citation>
    <scope>IDENTIFICATION</scope>
</reference>
<dbReference type="GO" id="GO:0006979">
    <property type="term" value="P:response to oxidative stress"/>
    <property type="evidence" value="ECO:0007669"/>
    <property type="project" value="TreeGrafter"/>
</dbReference>
<dbReference type="PANTHER" id="PTHR48094">
    <property type="entry name" value="PROTEIN/NUCLEIC ACID DEGLYCASE DJ-1-RELATED"/>
    <property type="match status" value="1"/>
</dbReference>
<sequence>KLAIYSTFQKFWTRHKLHTSLIVSCYSPELKTNNFILLHQINVVAASVNSALPHVECSRGIKILPDLPLEEALKKGPYDILVLPGGLKGAETFAKDENVGKLLQQYESEGRKVAAICAAPTALKQHGVFKAAKLTSYPAFKEELSAGGYPYSDKNVVVSGE</sequence>
<organism evidence="2 3">
    <name type="scientific">Diaphorina citri</name>
    <name type="common">Asian citrus psyllid</name>
    <dbReference type="NCBI Taxonomy" id="121845"/>
    <lineage>
        <taxon>Eukaryota</taxon>
        <taxon>Metazoa</taxon>
        <taxon>Ecdysozoa</taxon>
        <taxon>Arthropoda</taxon>
        <taxon>Hexapoda</taxon>
        <taxon>Insecta</taxon>
        <taxon>Pterygota</taxon>
        <taxon>Neoptera</taxon>
        <taxon>Paraneoptera</taxon>
        <taxon>Hemiptera</taxon>
        <taxon>Sternorrhyncha</taxon>
        <taxon>Psylloidea</taxon>
        <taxon>Psyllidae</taxon>
        <taxon>Diaphorininae</taxon>
        <taxon>Diaphorina</taxon>
    </lineage>
</organism>
<dbReference type="GO" id="GO:0046295">
    <property type="term" value="P:glycolate biosynthetic process"/>
    <property type="evidence" value="ECO:0007669"/>
    <property type="project" value="TreeGrafter"/>
</dbReference>
<dbReference type="PaxDb" id="121845-A0A1S3CX43"/>
<dbReference type="GeneID" id="103506956"/>
<dbReference type="InterPro" id="IPR050325">
    <property type="entry name" value="Prot/Nucl_acid_deglycase"/>
</dbReference>
<feature type="domain" description="DJ-1/PfpI" evidence="1">
    <location>
        <begin position="40"/>
        <end position="160"/>
    </location>
</feature>
<dbReference type="GO" id="GO:0005739">
    <property type="term" value="C:mitochondrion"/>
    <property type="evidence" value="ECO:0007669"/>
    <property type="project" value="TreeGrafter"/>
</dbReference>
<protein>
    <submittedName>
        <fullName evidence="3">Glutathione-independent glyoxalase DJR-1.1-like</fullName>
    </submittedName>
</protein>
<dbReference type="SUPFAM" id="SSF52317">
    <property type="entry name" value="Class I glutamine amidotransferase-like"/>
    <property type="match status" value="1"/>
</dbReference>
<dbReference type="Gene3D" id="3.40.50.880">
    <property type="match status" value="1"/>
</dbReference>
<evidence type="ECO:0000313" key="3">
    <source>
        <dbReference type="RefSeq" id="XP_008469608.1"/>
    </source>
</evidence>
<dbReference type="PANTHER" id="PTHR48094:SF12">
    <property type="entry name" value="PARKINSON DISEASE PROTEIN 7 HOMOLOG"/>
    <property type="match status" value="1"/>
</dbReference>
<dbReference type="AlphaFoldDB" id="A0A1S3CX43"/>
<feature type="non-terminal residue" evidence="3">
    <location>
        <position position="1"/>
    </location>
</feature>
<dbReference type="Proteomes" id="UP000079169">
    <property type="component" value="Unplaced"/>
</dbReference>
<evidence type="ECO:0000259" key="1">
    <source>
        <dbReference type="Pfam" id="PF01965"/>
    </source>
</evidence>